<dbReference type="Proteomes" id="UP000642819">
    <property type="component" value="Unassembled WGS sequence"/>
</dbReference>
<keyword evidence="1" id="KW-0812">Transmembrane</keyword>
<name>A0ABQ3GDX7_9MICC</name>
<protein>
    <submittedName>
        <fullName evidence="2">Uncharacterized protein</fullName>
    </submittedName>
</protein>
<organism evidence="2 3">
    <name type="scientific">Zhihengliuella salsuginis</name>
    <dbReference type="NCBI Taxonomy" id="578222"/>
    <lineage>
        <taxon>Bacteria</taxon>
        <taxon>Bacillati</taxon>
        <taxon>Actinomycetota</taxon>
        <taxon>Actinomycetes</taxon>
        <taxon>Micrococcales</taxon>
        <taxon>Micrococcaceae</taxon>
        <taxon>Zhihengliuella</taxon>
    </lineage>
</organism>
<evidence type="ECO:0000313" key="2">
    <source>
        <dbReference type="EMBL" id="GHD02999.1"/>
    </source>
</evidence>
<keyword evidence="1" id="KW-1133">Transmembrane helix</keyword>
<evidence type="ECO:0000313" key="3">
    <source>
        <dbReference type="Proteomes" id="UP000642819"/>
    </source>
</evidence>
<feature type="transmembrane region" description="Helical" evidence="1">
    <location>
        <begin position="12"/>
        <end position="30"/>
    </location>
</feature>
<keyword evidence="3" id="KW-1185">Reference proteome</keyword>
<dbReference type="EMBL" id="BMXK01000003">
    <property type="protein sequence ID" value="GHD02999.1"/>
    <property type="molecule type" value="Genomic_DNA"/>
</dbReference>
<evidence type="ECO:0000256" key="1">
    <source>
        <dbReference type="SAM" id="Phobius"/>
    </source>
</evidence>
<sequence>MGWVSPKRYSIMSSHHVTVVFAGAGSLILVTRSGYRNFARLPDTRRPGARIADRRRAAGVD</sequence>
<keyword evidence="1" id="KW-0472">Membrane</keyword>
<comment type="caution">
    <text evidence="2">The sequence shown here is derived from an EMBL/GenBank/DDBJ whole genome shotgun (WGS) entry which is preliminary data.</text>
</comment>
<accession>A0ABQ3GDX7</accession>
<proteinExistence type="predicted"/>
<gene>
    <name evidence="2" type="ORF">GCM10008096_08760</name>
</gene>
<reference evidence="3" key="1">
    <citation type="journal article" date="2019" name="Int. J. Syst. Evol. Microbiol.">
        <title>The Global Catalogue of Microorganisms (GCM) 10K type strain sequencing project: providing services to taxonomists for standard genome sequencing and annotation.</title>
        <authorList>
            <consortium name="The Broad Institute Genomics Platform"/>
            <consortium name="The Broad Institute Genome Sequencing Center for Infectious Disease"/>
            <person name="Wu L."/>
            <person name="Ma J."/>
        </authorList>
    </citation>
    <scope>NUCLEOTIDE SEQUENCE [LARGE SCALE GENOMIC DNA]</scope>
    <source>
        <strain evidence="3">KCTC 19466</strain>
    </source>
</reference>